<comment type="subcellular location">
    <subcellularLocation>
        <location evidence="1">Membrane</location>
    </subcellularLocation>
</comment>
<dbReference type="InterPro" id="IPR027385">
    <property type="entry name" value="Beta-barrel_OMP"/>
</dbReference>
<dbReference type="GO" id="GO:0016020">
    <property type="term" value="C:membrane"/>
    <property type="evidence" value="ECO:0007669"/>
    <property type="project" value="UniProtKB-SubCell"/>
</dbReference>
<evidence type="ECO:0000259" key="6">
    <source>
        <dbReference type="Pfam" id="PF13505"/>
    </source>
</evidence>
<dbReference type="AlphaFoldDB" id="A0A2U2CIL3"/>
<comment type="similarity">
    <text evidence="4">Belongs to the Omp25/RopB family.</text>
</comment>
<protein>
    <recommendedName>
        <fullName evidence="6">Outer membrane protein beta-barrel domain-containing protein</fullName>
    </recommendedName>
</protein>
<dbReference type="SUPFAM" id="SSF56925">
    <property type="entry name" value="OMPA-like"/>
    <property type="match status" value="1"/>
</dbReference>
<dbReference type="Proteomes" id="UP000244940">
    <property type="component" value="Unassembled WGS sequence"/>
</dbReference>
<feature type="domain" description="Outer membrane protein beta-barrel" evidence="6">
    <location>
        <begin position="37"/>
        <end position="203"/>
    </location>
</feature>
<evidence type="ECO:0000313" key="8">
    <source>
        <dbReference type="Proteomes" id="UP000244940"/>
    </source>
</evidence>
<gene>
    <name evidence="7" type="ORF">C4N9_01635</name>
</gene>
<dbReference type="PANTHER" id="PTHR34001:SF3">
    <property type="entry name" value="BLL7405 PROTEIN"/>
    <property type="match status" value="1"/>
</dbReference>
<organism evidence="7 8">
    <name type="scientific">Pararhodobacter marinus</name>
    <dbReference type="NCBI Taxonomy" id="2184063"/>
    <lineage>
        <taxon>Bacteria</taxon>
        <taxon>Pseudomonadati</taxon>
        <taxon>Pseudomonadota</taxon>
        <taxon>Alphaproteobacteria</taxon>
        <taxon>Rhodobacterales</taxon>
        <taxon>Paracoccaceae</taxon>
        <taxon>Pararhodobacter</taxon>
    </lineage>
</organism>
<dbReference type="InterPro" id="IPR006311">
    <property type="entry name" value="TAT_signal"/>
</dbReference>
<dbReference type="GeneID" id="94363579"/>
<dbReference type="Gene3D" id="2.40.160.20">
    <property type="match status" value="1"/>
</dbReference>
<dbReference type="PANTHER" id="PTHR34001">
    <property type="entry name" value="BLL7405 PROTEIN"/>
    <property type="match status" value="1"/>
</dbReference>
<dbReference type="Pfam" id="PF13505">
    <property type="entry name" value="OMP_b-brl"/>
    <property type="match status" value="1"/>
</dbReference>
<sequence>MTTIARKTLLALTSATLALAAGPALASGPVAETRAPAVIAAPAPAFSWAGAYGGLSYSGVATQVDIVNAVSDFTDETALGIFLGYNWQRGGFVFGTELAYSDFEARLPGFLNTQDNALDLRIRAGYAFDNVLVYGFAGASRSEFTGVIAYPRLEGYSLGLGVQAHLGNNVFVGLEYARRRVGNDRIAVEAEIDTLSLRLGYQF</sequence>
<accession>A0A2U2CIL3</accession>
<dbReference type="RefSeq" id="WP_109531538.1">
    <property type="nucleotide sequence ID" value="NZ_CAXPUO010000024.1"/>
</dbReference>
<feature type="signal peptide" evidence="5">
    <location>
        <begin position="1"/>
        <end position="26"/>
    </location>
</feature>
<keyword evidence="2 5" id="KW-0732">Signal</keyword>
<comment type="caution">
    <text evidence="7">The sequence shown here is derived from an EMBL/GenBank/DDBJ whole genome shotgun (WGS) entry which is preliminary data.</text>
</comment>
<keyword evidence="8" id="KW-1185">Reference proteome</keyword>
<evidence type="ECO:0000256" key="5">
    <source>
        <dbReference type="SAM" id="SignalP"/>
    </source>
</evidence>
<dbReference type="InterPro" id="IPR051692">
    <property type="entry name" value="OMP-like"/>
</dbReference>
<evidence type="ECO:0000256" key="4">
    <source>
        <dbReference type="ARBA" id="ARBA00038306"/>
    </source>
</evidence>
<evidence type="ECO:0000256" key="1">
    <source>
        <dbReference type="ARBA" id="ARBA00004370"/>
    </source>
</evidence>
<name>A0A2U2CIL3_9RHOB</name>
<evidence type="ECO:0000256" key="3">
    <source>
        <dbReference type="ARBA" id="ARBA00023136"/>
    </source>
</evidence>
<reference evidence="7 8" key="1">
    <citation type="submission" date="2018-05" db="EMBL/GenBank/DDBJ databases">
        <title>Pararhodobacter marina sp. nov., isolated from deep-sea water of the Indian Ocean.</title>
        <authorList>
            <person name="Lai Q.Sr."/>
            <person name="Liu X."/>
            <person name="Shao Z."/>
        </authorList>
    </citation>
    <scope>NUCLEOTIDE SEQUENCE [LARGE SCALE GENOMIC DNA]</scope>
    <source>
        <strain evidence="7 8">CIC4N-9</strain>
    </source>
</reference>
<feature type="chain" id="PRO_5015451586" description="Outer membrane protein beta-barrel domain-containing protein" evidence="5">
    <location>
        <begin position="27"/>
        <end position="203"/>
    </location>
</feature>
<dbReference type="EMBL" id="QEYD01000001">
    <property type="protein sequence ID" value="PWE31737.1"/>
    <property type="molecule type" value="Genomic_DNA"/>
</dbReference>
<proteinExistence type="inferred from homology"/>
<dbReference type="InterPro" id="IPR011250">
    <property type="entry name" value="OMP/PagP_B-barrel"/>
</dbReference>
<evidence type="ECO:0000313" key="7">
    <source>
        <dbReference type="EMBL" id="PWE31737.1"/>
    </source>
</evidence>
<dbReference type="PROSITE" id="PS51318">
    <property type="entry name" value="TAT"/>
    <property type="match status" value="1"/>
</dbReference>
<keyword evidence="3" id="KW-0472">Membrane</keyword>
<evidence type="ECO:0000256" key="2">
    <source>
        <dbReference type="ARBA" id="ARBA00022729"/>
    </source>
</evidence>
<dbReference type="OrthoDB" id="268975at2"/>